<keyword evidence="5" id="KW-1185">Reference proteome</keyword>
<dbReference type="Gene3D" id="1.40.20.10">
    <property type="entry name" value="CHAD domain"/>
    <property type="match status" value="1"/>
</dbReference>
<feature type="domain" description="CYTH" evidence="2">
    <location>
        <begin position="5"/>
        <end position="200"/>
    </location>
</feature>
<feature type="compositionally biased region" description="Basic residues" evidence="1">
    <location>
        <begin position="199"/>
        <end position="211"/>
    </location>
</feature>
<feature type="region of interest" description="Disordered" evidence="1">
    <location>
        <begin position="187"/>
        <end position="211"/>
    </location>
</feature>
<evidence type="ECO:0000259" key="3">
    <source>
        <dbReference type="PROSITE" id="PS51708"/>
    </source>
</evidence>
<dbReference type="RefSeq" id="WP_133763729.1">
    <property type="nucleotide sequence ID" value="NZ_BAAARP010000001.1"/>
</dbReference>
<dbReference type="PANTHER" id="PTHR39339:SF1">
    <property type="entry name" value="CHAD DOMAIN-CONTAINING PROTEIN"/>
    <property type="match status" value="1"/>
</dbReference>
<organism evidence="4 5">
    <name type="scientific">Amnibacterium kyonggiense</name>
    <dbReference type="NCBI Taxonomy" id="595671"/>
    <lineage>
        <taxon>Bacteria</taxon>
        <taxon>Bacillati</taxon>
        <taxon>Actinomycetota</taxon>
        <taxon>Actinomycetes</taxon>
        <taxon>Micrococcales</taxon>
        <taxon>Microbacteriaceae</taxon>
        <taxon>Amnibacterium</taxon>
    </lineage>
</organism>
<dbReference type="InterPro" id="IPR023577">
    <property type="entry name" value="CYTH_domain"/>
</dbReference>
<evidence type="ECO:0000313" key="5">
    <source>
        <dbReference type="Proteomes" id="UP000295344"/>
    </source>
</evidence>
<dbReference type="PROSITE" id="PS51707">
    <property type="entry name" value="CYTH"/>
    <property type="match status" value="1"/>
</dbReference>
<dbReference type="Proteomes" id="UP000295344">
    <property type="component" value="Unassembled WGS sequence"/>
</dbReference>
<dbReference type="CDD" id="cd07374">
    <property type="entry name" value="CYTH-like_Pase"/>
    <property type="match status" value="1"/>
</dbReference>
<dbReference type="Pfam" id="PF05235">
    <property type="entry name" value="CHAD"/>
    <property type="match status" value="1"/>
</dbReference>
<evidence type="ECO:0000259" key="2">
    <source>
        <dbReference type="PROSITE" id="PS51707"/>
    </source>
</evidence>
<dbReference type="SMART" id="SM01118">
    <property type="entry name" value="CYTH"/>
    <property type="match status" value="1"/>
</dbReference>
<evidence type="ECO:0000256" key="1">
    <source>
        <dbReference type="SAM" id="MobiDB-lite"/>
    </source>
</evidence>
<dbReference type="AlphaFoldDB" id="A0A4R7FP77"/>
<evidence type="ECO:0000313" key="4">
    <source>
        <dbReference type="EMBL" id="TDS79493.1"/>
    </source>
</evidence>
<sequence length="491" mass="54500">MSGTFVERERKFDVDPTFKMPDLTPALPAGSAITRSVQHLRSDYFDTTDHSLRRLGVTLRRRTGSDDTGWHLKLPHGDFREEVHADLATDPPEELTRLLLGITRGTPLAVIATLSTERQVTRVIGPSGDHVADVDLDHVEAIAERTSKVVSWTELEVELGSASVPDEQLTVLSRVIEDAGARTSDSKSKLQRAVGSIKPTRKGGKGKHGKHRTAGAVLLPFLGAQHRALLLGDLALRRGDASVIHSTRVATRRFRSVLRVFAPFFDPDRGALLDTELRWYAELLGDVRDDQVLEQRLDRLIQELPSELVIGPVQERIEDHLSALHARHWARLQSELLGARYLVLMEELASWIDRPPFTAAAARPERAVVQPVKRADKKVGTRLRAANKTNDIDLLHRARKSAKRARYAAEAVQPVVGPKAKQEAKRYEQLQDLLGEHQDSVVAGQLLLELGAAADSAPEGTGFTFGVLFQQEQDRAAEARRTARKVARKLR</sequence>
<feature type="domain" description="CHAD" evidence="3">
    <location>
        <begin position="211"/>
        <end position="491"/>
    </location>
</feature>
<dbReference type="InterPro" id="IPR038186">
    <property type="entry name" value="CHAD_dom_sf"/>
</dbReference>
<dbReference type="SUPFAM" id="SSF55154">
    <property type="entry name" value="CYTH-like phosphatases"/>
    <property type="match status" value="1"/>
</dbReference>
<protein>
    <submittedName>
        <fullName evidence="4">CHAD domain-containing protein</fullName>
    </submittedName>
</protein>
<comment type="caution">
    <text evidence="4">The sequence shown here is derived from an EMBL/GenBank/DDBJ whole genome shotgun (WGS) entry which is preliminary data.</text>
</comment>
<dbReference type="PROSITE" id="PS51708">
    <property type="entry name" value="CHAD"/>
    <property type="match status" value="1"/>
</dbReference>
<dbReference type="OrthoDB" id="9777271at2"/>
<dbReference type="SMART" id="SM00880">
    <property type="entry name" value="CHAD"/>
    <property type="match status" value="1"/>
</dbReference>
<dbReference type="EMBL" id="SOAM01000001">
    <property type="protein sequence ID" value="TDS79493.1"/>
    <property type="molecule type" value="Genomic_DNA"/>
</dbReference>
<dbReference type="Gene3D" id="2.40.320.10">
    <property type="entry name" value="Hypothetical Protein Pfu-838710-001"/>
    <property type="match status" value="1"/>
</dbReference>
<name>A0A4R7FP77_9MICO</name>
<dbReference type="InterPro" id="IPR007899">
    <property type="entry name" value="CHAD_dom"/>
</dbReference>
<dbReference type="Pfam" id="PF01928">
    <property type="entry name" value="CYTH"/>
    <property type="match status" value="1"/>
</dbReference>
<reference evidence="4 5" key="1">
    <citation type="submission" date="2019-03" db="EMBL/GenBank/DDBJ databases">
        <title>Genomic Encyclopedia of Archaeal and Bacterial Type Strains, Phase II (KMG-II): from individual species to whole genera.</title>
        <authorList>
            <person name="Goeker M."/>
        </authorList>
    </citation>
    <scope>NUCLEOTIDE SEQUENCE [LARGE SCALE GENOMIC DNA]</scope>
    <source>
        <strain evidence="4 5">DSM 24782</strain>
    </source>
</reference>
<gene>
    <name evidence="4" type="ORF">CLV52_0022</name>
</gene>
<dbReference type="PANTHER" id="PTHR39339">
    <property type="entry name" value="SLR1444 PROTEIN"/>
    <property type="match status" value="1"/>
</dbReference>
<accession>A0A4R7FP77</accession>
<proteinExistence type="predicted"/>
<dbReference type="InterPro" id="IPR033469">
    <property type="entry name" value="CYTH-like_dom_sf"/>
</dbReference>